<dbReference type="EMBL" id="FNAN01000017">
    <property type="protein sequence ID" value="SDG30207.1"/>
    <property type="molecule type" value="Genomic_DNA"/>
</dbReference>
<proteinExistence type="predicted"/>
<protein>
    <submittedName>
        <fullName evidence="1">Uncharacterized protein</fullName>
    </submittedName>
</protein>
<dbReference type="STRING" id="659014.SAMN04487996_11790"/>
<dbReference type="AlphaFoldDB" id="A0A1G7T4C1"/>
<accession>A0A1G7T4C1</accession>
<dbReference type="Proteomes" id="UP000198748">
    <property type="component" value="Unassembled WGS sequence"/>
</dbReference>
<name>A0A1G7T4C1_9BACT</name>
<sequence length="59" mass="6923">MRYKEIDGSRPFLSRYNRYVDALQCYLFSYSLESGKTLFFCFSTNHEILSTNRALAIGK</sequence>
<evidence type="ECO:0000313" key="2">
    <source>
        <dbReference type="Proteomes" id="UP000198748"/>
    </source>
</evidence>
<evidence type="ECO:0000313" key="1">
    <source>
        <dbReference type="EMBL" id="SDG30207.1"/>
    </source>
</evidence>
<reference evidence="2" key="1">
    <citation type="submission" date="2016-10" db="EMBL/GenBank/DDBJ databases">
        <authorList>
            <person name="Varghese N."/>
            <person name="Submissions S."/>
        </authorList>
    </citation>
    <scope>NUCLEOTIDE SEQUENCE [LARGE SCALE GENOMIC DNA]</scope>
    <source>
        <strain evidence="2">DSM 25329</strain>
    </source>
</reference>
<keyword evidence="2" id="KW-1185">Reference proteome</keyword>
<gene>
    <name evidence="1" type="ORF">SAMN04487996_11790</name>
</gene>
<organism evidence="1 2">
    <name type="scientific">Dyadobacter soli</name>
    <dbReference type="NCBI Taxonomy" id="659014"/>
    <lineage>
        <taxon>Bacteria</taxon>
        <taxon>Pseudomonadati</taxon>
        <taxon>Bacteroidota</taxon>
        <taxon>Cytophagia</taxon>
        <taxon>Cytophagales</taxon>
        <taxon>Spirosomataceae</taxon>
        <taxon>Dyadobacter</taxon>
    </lineage>
</organism>